<dbReference type="AlphaFoldDB" id="A0A6A6DTF1"/>
<feature type="domain" description="GCM" evidence="4">
    <location>
        <begin position="1"/>
        <end position="43"/>
    </location>
</feature>
<dbReference type="InterPro" id="IPR015943">
    <property type="entry name" value="WD40/YVTN_repeat-like_dom_sf"/>
</dbReference>
<dbReference type="OrthoDB" id="128867at2759"/>
<dbReference type="Gene3D" id="2.130.10.10">
    <property type="entry name" value="YVTN repeat-like/Quinoprotein amine dehydrogenase"/>
    <property type="match status" value="1"/>
</dbReference>
<keyword evidence="2" id="KW-0677">Repeat</keyword>
<name>A0A6A6DTF1_9PEZI</name>
<evidence type="ECO:0000256" key="1">
    <source>
        <dbReference type="ARBA" id="ARBA00022574"/>
    </source>
</evidence>
<evidence type="ECO:0000256" key="3">
    <source>
        <dbReference type="SAM" id="MobiDB-lite"/>
    </source>
</evidence>
<keyword evidence="6" id="KW-1185">Reference proteome</keyword>
<accession>A0A6A6DTF1</accession>
<evidence type="ECO:0000259" key="4">
    <source>
        <dbReference type="PROSITE" id="PS50807"/>
    </source>
</evidence>
<dbReference type="InterPro" id="IPR001680">
    <property type="entry name" value="WD40_rpt"/>
</dbReference>
<dbReference type="EMBL" id="ML994646">
    <property type="protein sequence ID" value="KAF2182864.1"/>
    <property type="molecule type" value="Genomic_DNA"/>
</dbReference>
<dbReference type="GO" id="GO:0006355">
    <property type="term" value="P:regulation of DNA-templated transcription"/>
    <property type="evidence" value="ECO:0007669"/>
    <property type="project" value="InterPro"/>
</dbReference>
<feature type="compositionally biased region" description="Basic residues" evidence="3">
    <location>
        <begin position="380"/>
        <end position="399"/>
    </location>
</feature>
<feature type="compositionally biased region" description="Polar residues" evidence="3">
    <location>
        <begin position="352"/>
        <end position="374"/>
    </location>
</feature>
<dbReference type="InterPro" id="IPR003902">
    <property type="entry name" value="Tscrpt_reg_GCM"/>
</dbReference>
<reference evidence="5" key="1">
    <citation type="journal article" date="2020" name="Stud. Mycol.">
        <title>101 Dothideomycetes genomes: a test case for predicting lifestyles and emergence of pathogens.</title>
        <authorList>
            <person name="Haridas S."/>
            <person name="Albert R."/>
            <person name="Binder M."/>
            <person name="Bloem J."/>
            <person name="Labutti K."/>
            <person name="Salamov A."/>
            <person name="Andreopoulos B."/>
            <person name="Baker S."/>
            <person name="Barry K."/>
            <person name="Bills G."/>
            <person name="Bluhm B."/>
            <person name="Cannon C."/>
            <person name="Castanera R."/>
            <person name="Culley D."/>
            <person name="Daum C."/>
            <person name="Ezra D."/>
            <person name="Gonzalez J."/>
            <person name="Henrissat B."/>
            <person name="Kuo A."/>
            <person name="Liang C."/>
            <person name="Lipzen A."/>
            <person name="Lutzoni F."/>
            <person name="Magnuson J."/>
            <person name="Mondo S."/>
            <person name="Nolan M."/>
            <person name="Ohm R."/>
            <person name="Pangilinan J."/>
            <person name="Park H.-J."/>
            <person name="Ramirez L."/>
            <person name="Alfaro M."/>
            <person name="Sun H."/>
            <person name="Tritt A."/>
            <person name="Yoshinaga Y."/>
            <person name="Zwiers L.-H."/>
            <person name="Turgeon B."/>
            <person name="Goodwin S."/>
            <person name="Spatafora J."/>
            <person name="Crous P."/>
            <person name="Grigoriev I."/>
        </authorList>
    </citation>
    <scope>NUCLEOTIDE SEQUENCE</scope>
    <source>
        <strain evidence="5">CBS 207.26</strain>
    </source>
</reference>
<sequence length="507" mass="56723">MDGREIPGFYYDREKKKYFKIQASHQGPRPDSKYTKDNIKQAQKEQKKAEKLASFRIRRKKQTFPSSIILTSPISFSLHRELGHAPRGLFSVPTIWPRAITSGYSSQILCPEASIRYFDLDAATNSIYAAYSDCGVRRLKPRYSHPVPDPDQDYPPAFPYSYDADRGTHFWSMTSQISSLNYLASSGALMVTSLGSDRPPTINVSDPSKDGPGIAEVYTPSGVTTIWTASPLPPASVCKNSVLPTATEIVAIGASRKLITLCRGPDGAWKYEEAAKFESDVQALAWVSENTLSVGCRDSTIHIWDLRSRGSAHVLTHTSPVSALRATDHETRILCSGMQDTLVLYDWRNPKPRSQSRTSGSSLRDTSDIQSHSIRSLEHIRKRRRKNRPQRQAKVRHTSTQHFSTHPPSQPILQFPLSNAEYPDLGLDVYAPLSLVAAADEDDRILIYNLRTGKLLRELESMGTRRWDTSYQEQVLSRNRCVRFVEDDGGGVSVWGCFGGGIGRVGW</sequence>
<dbReference type="InterPro" id="IPR036322">
    <property type="entry name" value="WD40_repeat_dom_sf"/>
</dbReference>
<evidence type="ECO:0000313" key="6">
    <source>
        <dbReference type="Proteomes" id="UP000800200"/>
    </source>
</evidence>
<gene>
    <name evidence="5" type="ORF">K469DRAFT_690588</name>
</gene>
<feature type="region of interest" description="Disordered" evidence="3">
    <location>
        <begin position="21"/>
        <end position="43"/>
    </location>
</feature>
<evidence type="ECO:0000256" key="2">
    <source>
        <dbReference type="ARBA" id="ARBA00022737"/>
    </source>
</evidence>
<dbReference type="SUPFAM" id="SSF50978">
    <property type="entry name" value="WD40 repeat-like"/>
    <property type="match status" value="1"/>
</dbReference>
<dbReference type="GO" id="GO:0003677">
    <property type="term" value="F:DNA binding"/>
    <property type="evidence" value="ECO:0007669"/>
    <property type="project" value="InterPro"/>
</dbReference>
<organism evidence="5 6">
    <name type="scientific">Zopfia rhizophila CBS 207.26</name>
    <dbReference type="NCBI Taxonomy" id="1314779"/>
    <lineage>
        <taxon>Eukaryota</taxon>
        <taxon>Fungi</taxon>
        <taxon>Dikarya</taxon>
        <taxon>Ascomycota</taxon>
        <taxon>Pezizomycotina</taxon>
        <taxon>Dothideomycetes</taxon>
        <taxon>Dothideomycetes incertae sedis</taxon>
        <taxon>Zopfiaceae</taxon>
        <taxon>Zopfia</taxon>
    </lineage>
</organism>
<feature type="region of interest" description="Disordered" evidence="3">
    <location>
        <begin position="346"/>
        <end position="409"/>
    </location>
</feature>
<dbReference type="PROSITE" id="PS50807">
    <property type="entry name" value="GCM"/>
    <property type="match status" value="1"/>
</dbReference>
<feature type="compositionally biased region" description="Basic and acidic residues" evidence="3">
    <location>
        <begin position="28"/>
        <end position="43"/>
    </location>
</feature>
<protein>
    <recommendedName>
        <fullName evidence="4">GCM domain-containing protein</fullName>
    </recommendedName>
</protein>
<dbReference type="SMART" id="SM00320">
    <property type="entry name" value="WD40"/>
    <property type="match status" value="2"/>
</dbReference>
<dbReference type="PANTHER" id="PTHR44472:SF1">
    <property type="entry name" value="DDB1 AND CUL4 ASSOCIATED FACTOR 4"/>
    <property type="match status" value="1"/>
</dbReference>
<evidence type="ECO:0000313" key="5">
    <source>
        <dbReference type="EMBL" id="KAF2182864.1"/>
    </source>
</evidence>
<keyword evidence="1" id="KW-0853">WD repeat</keyword>
<dbReference type="GO" id="GO:0080008">
    <property type="term" value="C:Cul4-RING E3 ubiquitin ligase complex"/>
    <property type="evidence" value="ECO:0007669"/>
    <property type="project" value="TreeGrafter"/>
</dbReference>
<dbReference type="PANTHER" id="PTHR44472">
    <property type="entry name" value="DDB1- AND CUL4-ASSOCIATED FACTOR 4-RELATED"/>
    <property type="match status" value="1"/>
</dbReference>
<dbReference type="Proteomes" id="UP000800200">
    <property type="component" value="Unassembled WGS sequence"/>
</dbReference>
<proteinExistence type="predicted"/>
<dbReference type="InterPro" id="IPR052254">
    <property type="entry name" value="CUL4-DDB1_E3_ligase_receptor"/>
</dbReference>